<protein>
    <recommendedName>
        <fullName evidence="2">DnaJ homologue subfamily C member 28 conserved domain-containing protein</fullName>
    </recommendedName>
</protein>
<dbReference type="Pfam" id="PF09350">
    <property type="entry name" value="DJC28_CD"/>
    <property type="match status" value="1"/>
</dbReference>
<feature type="region of interest" description="Disordered" evidence="1">
    <location>
        <begin position="154"/>
        <end position="182"/>
    </location>
</feature>
<proteinExistence type="predicted"/>
<dbReference type="PANTHER" id="PTHR39394:SF1">
    <property type="entry name" value="DNAJ HOMOLOGUE SUBFAMILY C MEMBER 28 CONSERVED DOMAIN-CONTAINING PROTEIN"/>
    <property type="match status" value="1"/>
</dbReference>
<dbReference type="STRING" id="703135.A0A2A9NR59"/>
<dbReference type="AlphaFoldDB" id="A0A2A9NR59"/>
<evidence type="ECO:0000313" key="4">
    <source>
        <dbReference type="Proteomes" id="UP000242287"/>
    </source>
</evidence>
<sequence length="448" mass="50007">MQDAVLRMLVDKYKPLRSGKGASGIESAEEKMKRSGGVPRVRQVVVVGGGGGGRYVGVGEGAGRLIKTMPVRQGPDGTGPVMQPTKTGSWADEPLLPSSEDYKPWNVTFKAPSDDESGVGGVRIGLREMNGEYLGSGIGSMGMGMGKNRRDKLVESGVKDDKARRLEREERKRSEQAGRLTRARDSTLDYRLGICEGKTGMGSAGSESTASIPNPVSMKGWTSLVEDRIEKARSTGAFKVVQGRGEPMVRSTEEFNPFIAREEFLMNRIVQKNGVAPPWVEIQGELDSAIRTFRELVRQSWIRRALRVITTDTPTGLLHTITLERIKSVRDEEWVKKERSYHETALGEVNGLVRNYNGLAPYPVRRPYYVLNVELERMYEEAAEEIMKRLEARGKEDRLVWNDGYSGESKDEGVVGEPDNMRRYGFSEFVRDLLRQLSVSLGMRARRQ</sequence>
<dbReference type="InterPro" id="IPR018961">
    <property type="entry name" value="DnaJ_homolog_subfam-C_membr-28"/>
</dbReference>
<evidence type="ECO:0000256" key="1">
    <source>
        <dbReference type="SAM" id="MobiDB-lite"/>
    </source>
</evidence>
<keyword evidence="4" id="KW-1185">Reference proteome</keyword>
<dbReference type="Proteomes" id="UP000242287">
    <property type="component" value="Unassembled WGS sequence"/>
</dbReference>
<gene>
    <name evidence="3" type="ORF">AMATHDRAFT_61666</name>
</gene>
<dbReference type="OrthoDB" id="547796at2759"/>
<dbReference type="PANTHER" id="PTHR39394">
    <property type="entry name" value="YALI0E31793P"/>
    <property type="match status" value="1"/>
</dbReference>
<evidence type="ECO:0000259" key="2">
    <source>
        <dbReference type="Pfam" id="PF09350"/>
    </source>
</evidence>
<reference evidence="3 4" key="1">
    <citation type="submission" date="2014-02" db="EMBL/GenBank/DDBJ databases">
        <title>Transposable element dynamics among asymbiotic and ectomycorrhizal Amanita fungi.</title>
        <authorList>
            <consortium name="DOE Joint Genome Institute"/>
            <person name="Hess J."/>
            <person name="Skrede I."/>
            <person name="Wolfe B."/>
            <person name="LaButti K."/>
            <person name="Ohm R.A."/>
            <person name="Grigoriev I.V."/>
            <person name="Pringle A."/>
        </authorList>
    </citation>
    <scope>NUCLEOTIDE SEQUENCE [LARGE SCALE GENOMIC DNA]</scope>
    <source>
        <strain evidence="3 4">SKay4041</strain>
    </source>
</reference>
<organism evidence="3 4">
    <name type="scientific">Amanita thiersii Skay4041</name>
    <dbReference type="NCBI Taxonomy" id="703135"/>
    <lineage>
        <taxon>Eukaryota</taxon>
        <taxon>Fungi</taxon>
        <taxon>Dikarya</taxon>
        <taxon>Basidiomycota</taxon>
        <taxon>Agaricomycotina</taxon>
        <taxon>Agaricomycetes</taxon>
        <taxon>Agaricomycetidae</taxon>
        <taxon>Agaricales</taxon>
        <taxon>Pluteineae</taxon>
        <taxon>Amanitaceae</taxon>
        <taxon>Amanita</taxon>
    </lineage>
</organism>
<feature type="domain" description="DnaJ homologue subfamily C member 28 conserved" evidence="2">
    <location>
        <begin position="224"/>
        <end position="294"/>
    </location>
</feature>
<accession>A0A2A9NR59</accession>
<name>A0A2A9NR59_9AGAR</name>
<feature type="region of interest" description="Disordered" evidence="1">
    <location>
        <begin position="69"/>
        <end position="97"/>
    </location>
</feature>
<dbReference type="EMBL" id="KZ302010">
    <property type="protein sequence ID" value="PFH50172.1"/>
    <property type="molecule type" value="Genomic_DNA"/>
</dbReference>
<evidence type="ECO:0000313" key="3">
    <source>
        <dbReference type="EMBL" id="PFH50172.1"/>
    </source>
</evidence>